<gene>
    <name evidence="2" type="ORF">D3272_12410</name>
</gene>
<protein>
    <submittedName>
        <fullName evidence="2">Uncharacterized protein</fullName>
    </submittedName>
</protein>
<dbReference type="EMBL" id="QYBC01000009">
    <property type="protein sequence ID" value="RYB04740.1"/>
    <property type="molecule type" value="Genomic_DNA"/>
</dbReference>
<evidence type="ECO:0000256" key="1">
    <source>
        <dbReference type="SAM" id="MobiDB-lite"/>
    </source>
</evidence>
<proteinExistence type="predicted"/>
<dbReference type="Proteomes" id="UP000289411">
    <property type="component" value="Unassembled WGS sequence"/>
</dbReference>
<comment type="caution">
    <text evidence="2">The sequence shown here is derived from an EMBL/GenBank/DDBJ whole genome shotgun (WGS) entry which is preliminary data.</text>
</comment>
<reference evidence="2 3" key="2">
    <citation type="submission" date="2019-02" db="EMBL/GenBank/DDBJ databases">
        <title>'Lichenibacterium ramalinii' gen. nov. sp. nov., 'Lichenibacterium minor' gen. nov. sp. nov.</title>
        <authorList>
            <person name="Pankratov T."/>
        </authorList>
    </citation>
    <scope>NUCLEOTIDE SEQUENCE [LARGE SCALE GENOMIC DNA]</scope>
    <source>
        <strain evidence="2 3">RmlP001</strain>
    </source>
</reference>
<feature type="region of interest" description="Disordered" evidence="1">
    <location>
        <begin position="50"/>
        <end position="71"/>
    </location>
</feature>
<name>A0A4Q2RBM6_9HYPH</name>
<evidence type="ECO:0000313" key="2">
    <source>
        <dbReference type="EMBL" id="RYB04740.1"/>
    </source>
</evidence>
<dbReference type="AlphaFoldDB" id="A0A4Q2RBM6"/>
<evidence type="ECO:0000313" key="3">
    <source>
        <dbReference type="Proteomes" id="UP000289411"/>
    </source>
</evidence>
<reference evidence="2 3" key="1">
    <citation type="submission" date="2018-09" db="EMBL/GenBank/DDBJ databases">
        <authorList>
            <person name="Grouzdev D.S."/>
            <person name="Krutkina M.S."/>
        </authorList>
    </citation>
    <scope>NUCLEOTIDE SEQUENCE [LARGE SCALE GENOMIC DNA]</scope>
    <source>
        <strain evidence="2 3">RmlP001</strain>
    </source>
</reference>
<sequence length="196" mass="21199">MRNGPSSEADVRRRARGYDAYGDAADGYGYAAYGPPLYFRGGDLDATQGLSGPGSTAYDQQGPYSSYAAESDRGGIFERQTTLYADKVTSSTSYHYADSDYAYSSYGRTTSYEAPSFGFPAEGGSPLSEIDSNSIRTETFDGDSAHLSSYATTYYAYTDGTYKQSFETFVHDYVGGQLQADTDVGSDFTVTGYRQG</sequence>
<accession>A0A4Q2RBM6</accession>
<keyword evidence="3" id="KW-1185">Reference proteome</keyword>
<feature type="compositionally biased region" description="Polar residues" evidence="1">
    <location>
        <begin position="50"/>
        <end position="64"/>
    </location>
</feature>
<organism evidence="2 3">
    <name type="scientific">Lichenibacterium ramalinae</name>
    <dbReference type="NCBI Taxonomy" id="2316527"/>
    <lineage>
        <taxon>Bacteria</taxon>
        <taxon>Pseudomonadati</taxon>
        <taxon>Pseudomonadota</taxon>
        <taxon>Alphaproteobacteria</taxon>
        <taxon>Hyphomicrobiales</taxon>
        <taxon>Lichenihabitantaceae</taxon>
        <taxon>Lichenibacterium</taxon>
    </lineage>
</organism>